<organism evidence="2">
    <name type="scientific">candidate division WWE3 bacterium</name>
    <dbReference type="NCBI Taxonomy" id="2053526"/>
    <lineage>
        <taxon>Bacteria</taxon>
        <taxon>Katanobacteria</taxon>
    </lineage>
</organism>
<reference evidence="2" key="1">
    <citation type="journal article" date="2020" name="mSystems">
        <title>Genome- and Community-Level Interaction Insights into Carbon Utilization and Element Cycling Functions of Hydrothermarchaeota in Hydrothermal Sediment.</title>
        <authorList>
            <person name="Zhou Z."/>
            <person name="Liu Y."/>
            <person name="Xu W."/>
            <person name="Pan J."/>
            <person name="Luo Z.H."/>
            <person name="Li M."/>
        </authorList>
    </citation>
    <scope>NUCLEOTIDE SEQUENCE [LARGE SCALE GENOMIC DNA]</scope>
    <source>
        <strain evidence="2">SpSt-361</strain>
    </source>
</reference>
<feature type="transmembrane region" description="Helical" evidence="1">
    <location>
        <begin position="12"/>
        <end position="39"/>
    </location>
</feature>
<keyword evidence="1" id="KW-0472">Membrane</keyword>
<keyword evidence="1" id="KW-1133">Transmembrane helix</keyword>
<evidence type="ECO:0000313" key="2">
    <source>
        <dbReference type="EMBL" id="HEX61961.1"/>
    </source>
</evidence>
<proteinExistence type="predicted"/>
<keyword evidence="1" id="KW-0812">Transmembrane</keyword>
<dbReference type="EMBL" id="DSPJ01000064">
    <property type="protein sequence ID" value="HEX61961.1"/>
    <property type="molecule type" value="Genomic_DNA"/>
</dbReference>
<protein>
    <submittedName>
        <fullName evidence="2">Uncharacterized protein</fullName>
    </submittedName>
</protein>
<accession>A0A832E0W6</accession>
<name>A0A832E0W6_UNCKA</name>
<sequence>MNLSEFAAVVRRGIVIAALAVVAFIILRVLYGLAVNIYLTLNPPPEPPPTIGFGKLPQLRLPSLEVKGNPTYLLETPTGALPQFDDRAYVVAMKPIQPTLLGEEKARQLADALDFGGEGELSADKKLLTFRDLIDQRTLTVNVTTQNFNLATSVSRMSTLPKGSAPSGAEAVKSAQQLLSQLGLLKFGFDTGNQTTLFLAAGTGPQLEKAGSISEAHLTEVNFFRSLTGIAEQNFPILPADPKKGLIQVQITTGLKPEINNTLGIVYNAQETEIDKEKFETYPLRDVGEAWEEVKTGQGIAYVGTSGDLQTIQINSVSLAYFDDTVHQEYLQPIYVFSGVAKTGDGKEFEFVAYSQAISGDWIKE</sequence>
<evidence type="ECO:0000256" key="1">
    <source>
        <dbReference type="SAM" id="Phobius"/>
    </source>
</evidence>
<dbReference type="AlphaFoldDB" id="A0A832E0W6"/>
<comment type="caution">
    <text evidence="2">The sequence shown here is derived from an EMBL/GenBank/DDBJ whole genome shotgun (WGS) entry which is preliminary data.</text>
</comment>
<gene>
    <name evidence="2" type="ORF">ENR01_02280</name>
</gene>